<sequence length="102" mass="11647">MEISEKIPPLRIDAYLNNVKDKNRVGATTPQPSDTAEKYDKVELSQAFRDVNKAKEELASIHDIRTEKVDEIKKQINDGTYKIDGNKIAFNMVRQSIIDEIV</sequence>
<dbReference type="AlphaFoldDB" id="A0A445MVB3"/>
<accession>A0A445MVB3</accession>
<evidence type="ECO:0000256" key="5">
    <source>
        <dbReference type="ARBA" id="ARBA00023015"/>
    </source>
</evidence>
<keyword evidence="10" id="KW-0966">Cell projection</keyword>
<dbReference type="EMBL" id="OJIN01000091">
    <property type="protein sequence ID" value="SPD73329.1"/>
    <property type="molecule type" value="Genomic_DNA"/>
</dbReference>
<dbReference type="GO" id="GO:0044781">
    <property type="term" value="P:bacterial-type flagellum organization"/>
    <property type="evidence" value="ECO:0007669"/>
    <property type="project" value="UniProtKB-KW"/>
</dbReference>
<keyword evidence="5" id="KW-0805">Transcription regulation</keyword>
<keyword evidence="3" id="KW-0678">Repressor</keyword>
<dbReference type="InterPro" id="IPR007412">
    <property type="entry name" value="FlgM"/>
</dbReference>
<dbReference type="Pfam" id="PF04316">
    <property type="entry name" value="FlgM"/>
    <property type="match status" value="1"/>
</dbReference>
<keyword evidence="4" id="KW-1005">Bacterial flagellum biogenesis</keyword>
<name>A0A445MVB3_9BACT</name>
<evidence type="ECO:0000313" key="10">
    <source>
        <dbReference type="EMBL" id="SPD73329.1"/>
    </source>
</evidence>
<keyword evidence="10" id="KW-0969">Cilium</keyword>
<keyword evidence="6" id="KW-0804">Transcription</keyword>
<evidence type="ECO:0000259" key="9">
    <source>
        <dbReference type="Pfam" id="PF04316"/>
    </source>
</evidence>
<evidence type="ECO:0000256" key="6">
    <source>
        <dbReference type="ARBA" id="ARBA00023163"/>
    </source>
</evidence>
<dbReference type="GO" id="GO:0045892">
    <property type="term" value="P:negative regulation of DNA-templated transcription"/>
    <property type="evidence" value="ECO:0007669"/>
    <property type="project" value="InterPro"/>
</dbReference>
<evidence type="ECO:0000256" key="7">
    <source>
        <dbReference type="ARBA" id="ARBA00024739"/>
    </source>
</evidence>
<evidence type="ECO:0000256" key="1">
    <source>
        <dbReference type="ARBA" id="ARBA00005322"/>
    </source>
</evidence>
<dbReference type="InterPro" id="IPR031316">
    <property type="entry name" value="FlgM_C"/>
</dbReference>
<evidence type="ECO:0000256" key="4">
    <source>
        <dbReference type="ARBA" id="ARBA00022795"/>
    </source>
</evidence>
<dbReference type="NCBIfam" id="TIGR03824">
    <property type="entry name" value="FlgM_jcvi"/>
    <property type="match status" value="1"/>
</dbReference>
<evidence type="ECO:0000256" key="2">
    <source>
        <dbReference type="ARBA" id="ARBA00017823"/>
    </source>
</evidence>
<comment type="similarity">
    <text evidence="1">Belongs to the FlgM family.</text>
</comment>
<dbReference type="SUPFAM" id="SSF101498">
    <property type="entry name" value="Anti-sigma factor FlgM"/>
    <property type="match status" value="1"/>
</dbReference>
<dbReference type="InterPro" id="IPR035890">
    <property type="entry name" value="Anti-sigma-28_factor_FlgM_sf"/>
</dbReference>
<keyword evidence="10" id="KW-0282">Flagellum</keyword>
<feature type="domain" description="Anti-sigma-28 factor FlgM C-terminal" evidence="9">
    <location>
        <begin position="40"/>
        <end position="93"/>
    </location>
</feature>
<gene>
    <name evidence="10" type="primary">flgM</name>
    <name evidence="10" type="ORF">PITCH_A1800015</name>
</gene>
<evidence type="ECO:0000256" key="3">
    <source>
        <dbReference type="ARBA" id="ARBA00022491"/>
    </source>
</evidence>
<organism evidence="10">
    <name type="scientific">uncultured Desulfobacterium sp</name>
    <dbReference type="NCBI Taxonomy" id="201089"/>
    <lineage>
        <taxon>Bacteria</taxon>
        <taxon>Pseudomonadati</taxon>
        <taxon>Thermodesulfobacteriota</taxon>
        <taxon>Desulfobacteria</taxon>
        <taxon>Desulfobacterales</taxon>
        <taxon>Desulfobacteriaceae</taxon>
        <taxon>Desulfobacterium</taxon>
        <taxon>environmental samples</taxon>
    </lineage>
</organism>
<evidence type="ECO:0000256" key="8">
    <source>
        <dbReference type="ARBA" id="ARBA00030117"/>
    </source>
</evidence>
<protein>
    <recommendedName>
        <fullName evidence="2">Negative regulator of flagellin synthesis</fullName>
    </recommendedName>
    <alternativeName>
        <fullName evidence="8">Anti-sigma-28 factor</fullName>
    </alternativeName>
</protein>
<proteinExistence type="inferred from homology"/>
<comment type="function">
    <text evidence="7">Responsible for the coupling of flagellin expression to flagellar assembly by preventing expression of the flagellin genes when a component of the middle class of proteins is defective. It negatively regulates flagellar genes by inhibiting the activity of FliA by directly binding to FliA.</text>
</comment>
<reference evidence="10" key="1">
    <citation type="submission" date="2018-01" db="EMBL/GenBank/DDBJ databases">
        <authorList>
            <person name="Regsiter A."/>
            <person name="William W."/>
        </authorList>
    </citation>
    <scope>NUCLEOTIDE SEQUENCE</scope>
    <source>
        <strain evidence="10">TRIP AH-1</strain>
    </source>
</reference>